<keyword evidence="5 13" id="KW-0812">Transmembrane</keyword>
<evidence type="ECO:0000256" key="3">
    <source>
        <dbReference type="ARBA" id="ARBA00022475"/>
    </source>
</evidence>
<reference evidence="16" key="1">
    <citation type="journal article" date="2024" name="FEMS Microbiol. Lett.">
        <title>Genomic insights into Spiroplasma endosymbionts that induce male-killing and protective phenotypes in the pea aphid.</title>
        <authorList>
            <person name="Arai H."/>
            <person name="Legeai F."/>
            <person name="Kageyama D."/>
            <person name="Sugio A."/>
            <person name="Simon J.C."/>
        </authorList>
    </citation>
    <scope>NUCLEOTIDE SEQUENCE [LARGE SCALE GENOMIC DNA]</scope>
    <source>
        <strain evidence="16">sAp269</strain>
    </source>
</reference>
<keyword evidence="6 13" id="KW-0375">Hydrogen ion transport</keyword>
<dbReference type="EMBL" id="AP028955">
    <property type="protein sequence ID" value="BET39234.1"/>
    <property type="molecule type" value="Genomic_DNA"/>
</dbReference>
<keyword evidence="4 13" id="KW-0138">CF(0)</keyword>
<evidence type="ECO:0000256" key="11">
    <source>
        <dbReference type="ARBA" id="ARBA00025198"/>
    </source>
</evidence>
<evidence type="ECO:0000256" key="6">
    <source>
        <dbReference type="ARBA" id="ARBA00022781"/>
    </source>
</evidence>
<dbReference type="RefSeq" id="WP_353306077.1">
    <property type="nucleotide sequence ID" value="NZ_AP028955.1"/>
</dbReference>
<evidence type="ECO:0000256" key="7">
    <source>
        <dbReference type="ARBA" id="ARBA00022989"/>
    </source>
</evidence>
<dbReference type="PANTHER" id="PTHR33445">
    <property type="entry name" value="ATP SYNTHASE SUBUNIT B', CHLOROPLASTIC"/>
    <property type="match status" value="1"/>
</dbReference>
<feature type="transmembrane region" description="Helical" evidence="13">
    <location>
        <begin position="25"/>
        <end position="44"/>
    </location>
</feature>
<dbReference type="Pfam" id="PF00430">
    <property type="entry name" value="ATP-synt_B"/>
    <property type="match status" value="1"/>
</dbReference>
<comment type="function">
    <text evidence="11 13">F(1)F(0) ATP synthase produces ATP from ADP in the presence of a proton or sodium gradient. F-type ATPases consist of two structural domains, F(1) containing the extramembraneous catalytic core and F(0) containing the membrane proton channel, linked together by a central stalk and a peripheral stalk. During catalysis, ATP synthesis in the catalytic domain of F(1) is coupled via a rotary mechanism of the central stalk subunits to proton translocation.</text>
</comment>
<gene>
    <name evidence="13 15" type="primary">atpF</name>
    <name evidence="15" type="ORF">SAP269_18230</name>
</gene>
<dbReference type="CDD" id="cd06503">
    <property type="entry name" value="ATP-synt_Fo_b"/>
    <property type="match status" value="1"/>
</dbReference>
<dbReference type="InterPro" id="IPR050059">
    <property type="entry name" value="ATP_synthase_B_chain"/>
</dbReference>
<keyword evidence="16" id="KW-1185">Reference proteome</keyword>
<evidence type="ECO:0000256" key="9">
    <source>
        <dbReference type="ARBA" id="ARBA00023136"/>
    </source>
</evidence>
<comment type="similarity">
    <text evidence="1 13 14">Belongs to the ATPase B chain family.</text>
</comment>
<dbReference type="PANTHER" id="PTHR33445:SF1">
    <property type="entry name" value="ATP SYNTHASE SUBUNIT B"/>
    <property type="match status" value="1"/>
</dbReference>
<evidence type="ECO:0000313" key="15">
    <source>
        <dbReference type="EMBL" id="BET39234.1"/>
    </source>
</evidence>
<evidence type="ECO:0000256" key="4">
    <source>
        <dbReference type="ARBA" id="ARBA00022547"/>
    </source>
</evidence>
<keyword evidence="3 13" id="KW-1003">Cell membrane</keyword>
<dbReference type="InterPro" id="IPR005864">
    <property type="entry name" value="ATP_synth_F0_bsu_bac"/>
</dbReference>
<name>A0ABM8JTN5_9MOLU</name>
<dbReference type="Proteomes" id="UP001473424">
    <property type="component" value="Chromosome"/>
</dbReference>
<evidence type="ECO:0000256" key="1">
    <source>
        <dbReference type="ARBA" id="ARBA00005513"/>
    </source>
</evidence>
<comment type="subcellular location">
    <subcellularLocation>
        <location evidence="13">Cell membrane</location>
        <topology evidence="13">Single-pass membrane protein</topology>
    </subcellularLocation>
    <subcellularLocation>
        <location evidence="12">Endomembrane system</location>
        <topology evidence="12">Single-pass membrane protein</topology>
    </subcellularLocation>
</comment>
<keyword evidence="7 13" id="KW-1133">Transmembrane helix</keyword>
<evidence type="ECO:0000256" key="13">
    <source>
        <dbReference type="HAMAP-Rule" id="MF_01398"/>
    </source>
</evidence>
<keyword evidence="8 13" id="KW-0406">Ion transport</keyword>
<protein>
    <recommendedName>
        <fullName evidence="13">ATP synthase subunit b</fullName>
    </recommendedName>
    <alternativeName>
        <fullName evidence="13">ATP synthase F(0) sector subunit b</fullName>
    </alternativeName>
    <alternativeName>
        <fullName evidence="13">ATPase subunit I</fullName>
    </alternativeName>
    <alternativeName>
        <fullName evidence="13">F-type ATPase subunit b</fullName>
        <shortName evidence="13">F-ATPase subunit b</shortName>
    </alternativeName>
</protein>
<accession>A0ABM8JTN5</accession>
<organism evidence="15 16">
    <name type="scientific">Spiroplasma ixodetis</name>
    <dbReference type="NCBI Taxonomy" id="2141"/>
    <lineage>
        <taxon>Bacteria</taxon>
        <taxon>Bacillati</taxon>
        <taxon>Mycoplasmatota</taxon>
        <taxon>Mollicutes</taxon>
        <taxon>Entomoplasmatales</taxon>
        <taxon>Spiroplasmataceae</taxon>
        <taxon>Spiroplasma</taxon>
    </lineage>
</organism>
<evidence type="ECO:0000256" key="14">
    <source>
        <dbReference type="RuleBase" id="RU003848"/>
    </source>
</evidence>
<evidence type="ECO:0000256" key="5">
    <source>
        <dbReference type="ARBA" id="ARBA00022692"/>
    </source>
</evidence>
<sequence>MNFNFNDLVSGDDIVNQLFPNLPVFIAHIFATLTLLMVLWRWVYAPFRKSLHSRHLVIKEKLDDAACKQSLANQDRGEVSQILKAAKIEAQEIIANAQNDGYNKRKQIIDKAQEESMRITNQSNRDLVRARKEAEAKINEEIKVVALEAAKKIIGAEMNAKKHEQLITDFIKNLE</sequence>
<dbReference type="NCBIfam" id="TIGR01144">
    <property type="entry name" value="ATP_synt_b"/>
    <property type="match status" value="1"/>
</dbReference>
<evidence type="ECO:0000313" key="16">
    <source>
        <dbReference type="Proteomes" id="UP001473424"/>
    </source>
</evidence>
<keyword evidence="10 13" id="KW-0066">ATP synthesis</keyword>
<evidence type="ECO:0000256" key="2">
    <source>
        <dbReference type="ARBA" id="ARBA00022448"/>
    </source>
</evidence>
<comment type="function">
    <text evidence="13">Component of the F(0) channel, it forms part of the peripheral stalk, linking F(1) to F(0).</text>
</comment>
<comment type="subunit">
    <text evidence="13">F-type ATPases have 2 components, F(1) - the catalytic core - and F(0) - the membrane proton channel. F(1) has five subunits: alpha(3), beta(3), gamma(1), delta(1), epsilon(1). F(0) has three main subunits: a(1), b(2) and c(10-14). The alpha and beta chains form an alternating ring which encloses part of the gamma chain. F(1) is attached to F(0) by a central stalk formed by the gamma and epsilon chains, while a peripheral stalk is formed by the delta and b chains.</text>
</comment>
<keyword evidence="2 13" id="KW-0813">Transport</keyword>
<dbReference type="HAMAP" id="MF_01398">
    <property type="entry name" value="ATP_synth_b_bprime"/>
    <property type="match status" value="1"/>
</dbReference>
<keyword evidence="9 13" id="KW-0472">Membrane</keyword>
<dbReference type="SUPFAM" id="SSF81573">
    <property type="entry name" value="F1F0 ATP synthase subunit B, membrane domain"/>
    <property type="match status" value="1"/>
</dbReference>
<evidence type="ECO:0000256" key="8">
    <source>
        <dbReference type="ARBA" id="ARBA00023065"/>
    </source>
</evidence>
<evidence type="ECO:0000256" key="10">
    <source>
        <dbReference type="ARBA" id="ARBA00023310"/>
    </source>
</evidence>
<dbReference type="InterPro" id="IPR028987">
    <property type="entry name" value="ATP_synth_B-like_membr_sf"/>
</dbReference>
<evidence type="ECO:0000256" key="12">
    <source>
        <dbReference type="ARBA" id="ARBA00037847"/>
    </source>
</evidence>
<proteinExistence type="inferred from homology"/>
<dbReference type="InterPro" id="IPR002146">
    <property type="entry name" value="ATP_synth_b/b'su_bac/chlpt"/>
</dbReference>